<comment type="caution">
    <text evidence="1">The sequence shown here is derived from an EMBL/GenBank/DDBJ whole genome shotgun (WGS) entry which is preliminary data.</text>
</comment>
<organism evidence="1 2">
    <name type="scientific">Pseudomonas syringae pv. maculicola</name>
    <dbReference type="NCBI Taxonomy" id="59511"/>
    <lineage>
        <taxon>Bacteria</taxon>
        <taxon>Pseudomonadati</taxon>
        <taxon>Pseudomonadota</taxon>
        <taxon>Gammaproteobacteria</taxon>
        <taxon>Pseudomonadales</taxon>
        <taxon>Pseudomonadaceae</taxon>
        <taxon>Pseudomonas</taxon>
    </lineage>
</organism>
<gene>
    <name evidence="1" type="ORF">APX70_101017</name>
</gene>
<reference evidence="1 2" key="1">
    <citation type="submission" date="2018-08" db="EMBL/GenBank/DDBJ databases">
        <title>Recombination of ecologically and evolutionarily significant loci maintains genetic cohesion in the Pseudomonas syringae species complex.</title>
        <authorList>
            <person name="Dillon M."/>
            <person name="Thakur S."/>
            <person name="Almeida R.N.D."/>
            <person name="Weir B.S."/>
            <person name="Guttman D.S."/>
        </authorList>
    </citation>
    <scope>NUCLEOTIDE SEQUENCE [LARGE SCALE GENOMIC DNA]</scope>
    <source>
        <strain evidence="1 2">88_10</strain>
    </source>
</reference>
<name>A0A0N0WSQ5_PSEYM</name>
<dbReference type="Proteomes" id="UP000282378">
    <property type="component" value="Unassembled WGS sequence"/>
</dbReference>
<dbReference type="AlphaFoldDB" id="A0A0N0WSQ5"/>
<accession>A0A0N0WSQ5</accession>
<proteinExistence type="predicted"/>
<sequence length="45" mass="5065">MALRGWVDDLAGRIQFSISANTSMSVAVQYQARIRSFIMILTFAQ</sequence>
<evidence type="ECO:0000313" key="2">
    <source>
        <dbReference type="Proteomes" id="UP000282378"/>
    </source>
</evidence>
<evidence type="ECO:0000313" key="1">
    <source>
        <dbReference type="EMBL" id="RML68889.1"/>
    </source>
</evidence>
<protein>
    <submittedName>
        <fullName evidence="1">Uncharacterized protein</fullName>
    </submittedName>
</protein>
<dbReference type="EMBL" id="RBNL01002603">
    <property type="protein sequence ID" value="RML68889.1"/>
    <property type="molecule type" value="Genomic_DNA"/>
</dbReference>